<dbReference type="Pfam" id="PF13240">
    <property type="entry name" value="Zn_Ribbon_1"/>
    <property type="match status" value="1"/>
</dbReference>
<dbReference type="EMBL" id="RZJP01000001">
    <property type="protein sequence ID" value="KAA8817603.1"/>
    <property type="molecule type" value="Genomic_DNA"/>
</dbReference>
<evidence type="ECO:0000256" key="1">
    <source>
        <dbReference type="SAM" id="MobiDB-lite"/>
    </source>
</evidence>
<protein>
    <submittedName>
        <fullName evidence="4">Zinc-ribbon domain-containing protein</fullName>
    </submittedName>
</protein>
<evidence type="ECO:0000313" key="5">
    <source>
        <dbReference type="Proteomes" id="UP000326060"/>
    </source>
</evidence>
<dbReference type="AlphaFoldDB" id="A0A5M9ZF59"/>
<feature type="region of interest" description="Disordered" evidence="1">
    <location>
        <begin position="109"/>
        <end position="181"/>
    </location>
</feature>
<proteinExistence type="predicted"/>
<reference evidence="4 5" key="1">
    <citation type="journal article" date="2019" name="Syst. Appl. Microbiol.">
        <title>Characterization of Bifidobacterium species in feaces of the Egyptian fruit bat: Description of B. vespertilionis sp. nov. and B. rousetti sp. nov.</title>
        <authorList>
            <person name="Modesto M."/>
            <person name="Satti M."/>
            <person name="Watanabe K."/>
            <person name="Puglisi E."/>
            <person name="Morelli L."/>
            <person name="Huang C.-H."/>
            <person name="Liou J.-S."/>
            <person name="Miyashita M."/>
            <person name="Tamura T."/>
            <person name="Saito S."/>
            <person name="Mori K."/>
            <person name="Huang L."/>
            <person name="Sciavilla P."/>
            <person name="Sandri C."/>
            <person name="Spiezio C."/>
            <person name="Vitali F."/>
            <person name="Cavalieri D."/>
            <person name="Perpetuini G."/>
            <person name="Tofalo R."/>
            <person name="Bonetti A."/>
            <person name="Arita M."/>
            <person name="Mattarelli P."/>
        </authorList>
    </citation>
    <scope>NUCLEOTIDE SEQUENCE [LARGE SCALE GENOMIC DNA]</scope>
    <source>
        <strain evidence="4 5">RST27</strain>
    </source>
</reference>
<evidence type="ECO:0000256" key="2">
    <source>
        <dbReference type="SAM" id="Phobius"/>
    </source>
</evidence>
<keyword evidence="2" id="KW-0812">Transmembrane</keyword>
<accession>A0A5M9ZF59</accession>
<sequence length="247" mass="26063">MRHRTCVGHPPESPSNSINKIRKDTTMEGNEGNTFCINCGAKLRDNAKFCPKCGVRRFVPTEAATVPAAPIPTPTPVTTIPPIPEPLPTTDADSELPVELAHLLKAAQSGVPSGNARPTTSEESAVNVPVAPAAPTGPTTGTTPTPTATVSASTPTASSTSSDESRGHLPHQWSSTTEAPKKSGGFWDKLTSLFDGVFTVKCVIFGLIYLIGGIVVAFSEGYWAGLLASLYGVYLLWPSDHVKLLIW</sequence>
<dbReference type="InterPro" id="IPR026870">
    <property type="entry name" value="Zinc_ribbon_dom"/>
</dbReference>
<evidence type="ECO:0000313" key="4">
    <source>
        <dbReference type="EMBL" id="KAA8817603.1"/>
    </source>
</evidence>
<gene>
    <name evidence="4" type="ORF">EMB92_03395</name>
</gene>
<comment type="caution">
    <text evidence="4">The sequence shown here is derived from an EMBL/GenBank/DDBJ whole genome shotgun (WGS) entry which is preliminary data.</text>
</comment>
<feature type="transmembrane region" description="Helical" evidence="2">
    <location>
        <begin position="221"/>
        <end position="237"/>
    </location>
</feature>
<evidence type="ECO:0000259" key="3">
    <source>
        <dbReference type="Pfam" id="PF13240"/>
    </source>
</evidence>
<name>A0A5M9ZF59_9BIFI</name>
<feature type="domain" description="Zinc-ribbon" evidence="3">
    <location>
        <begin position="35"/>
        <end position="54"/>
    </location>
</feature>
<feature type="compositionally biased region" description="Low complexity" evidence="1">
    <location>
        <begin position="124"/>
        <end position="162"/>
    </location>
</feature>
<dbReference type="Proteomes" id="UP000326060">
    <property type="component" value="Unassembled WGS sequence"/>
</dbReference>
<keyword evidence="2" id="KW-1133">Transmembrane helix</keyword>
<feature type="transmembrane region" description="Helical" evidence="2">
    <location>
        <begin position="190"/>
        <end position="215"/>
    </location>
</feature>
<organism evidence="4 5">
    <name type="scientific">Bifidobacterium callitrichos</name>
    <dbReference type="NCBI Taxonomy" id="762209"/>
    <lineage>
        <taxon>Bacteria</taxon>
        <taxon>Bacillati</taxon>
        <taxon>Actinomycetota</taxon>
        <taxon>Actinomycetes</taxon>
        <taxon>Bifidobacteriales</taxon>
        <taxon>Bifidobacteriaceae</taxon>
        <taxon>Bifidobacterium</taxon>
    </lineage>
</organism>
<keyword evidence="2" id="KW-0472">Membrane</keyword>
<feature type="compositionally biased region" description="Polar residues" evidence="1">
    <location>
        <begin position="110"/>
        <end position="123"/>
    </location>
</feature>